<evidence type="ECO:0000259" key="5">
    <source>
        <dbReference type="PROSITE" id="PS50977"/>
    </source>
</evidence>
<dbReference type="GO" id="GO:0000976">
    <property type="term" value="F:transcription cis-regulatory region binding"/>
    <property type="evidence" value="ECO:0007669"/>
    <property type="project" value="TreeGrafter"/>
</dbReference>
<dbReference type="PANTHER" id="PTHR30055">
    <property type="entry name" value="HTH-TYPE TRANSCRIPTIONAL REGULATOR RUTR"/>
    <property type="match status" value="1"/>
</dbReference>
<keyword evidence="3" id="KW-0804">Transcription</keyword>
<dbReference type="RefSeq" id="WP_087136198.1">
    <property type="nucleotide sequence ID" value="NZ_FUKR01000018.1"/>
</dbReference>
<gene>
    <name evidence="6" type="ORF">FM119_02905</name>
</gene>
<evidence type="ECO:0000256" key="2">
    <source>
        <dbReference type="ARBA" id="ARBA00023125"/>
    </source>
</evidence>
<evidence type="ECO:0000313" key="6">
    <source>
        <dbReference type="EMBL" id="SJN21835.1"/>
    </source>
</evidence>
<feature type="DNA-binding region" description="H-T-H motif" evidence="4">
    <location>
        <begin position="34"/>
        <end position="53"/>
    </location>
</feature>
<dbReference type="EMBL" id="FUKR01000018">
    <property type="protein sequence ID" value="SJN21835.1"/>
    <property type="molecule type" value="Genomic_DNA"/>
</dbReference>
<dbReference type="InterPro" id="IPR001647">
    <property type="entry name" value="HTH_TetR"/>
</dbReference>
<name>A0A1R4IQF9_9MICO</name>
<dbReference type="PROSITE" id="PS50977">
    <property type="entry name" value="HTH_TETR_2"/>
    <property type="match status" value="1"/>
</dbReference>
<dbReference type="Proteomes" id="UP000196778">
    <property type="component" value="Unassembled WGS sequence"/>
</dbReference>
<proteinExistence type="predicted"/>
<dbReference type="InterPro" id="IPR041347">
    <property type="entry name" value="MftR_C"/>
</dbReference>
<organism evidence="6 7">
    <name type="scientific">Mycetocola reblochoni REB411</name>
    <dbReference type="NCBI Taxonomy" id="1255698"/>
    <lineage>
        <taxon>Bacteria</taxon>
        <taxon>Bacillati</taxon>
        <taxon>Actinomycetota</taxon>
        <taxon>Actinomycetes</taxon>
        <taxon>Micrococcales</taxon>
        <taxon>Microbacteriaceae</taxon>
        <taxon>Mycetocola</taxon>
    </lineage>
</organism>
<dbReference type="InterPro" id="IPR023772">
    <property type="entry name" value="DNA-bd_HTH_TetR-type_CS"/>
</dbReference>
<dbReference type="SUPFAM" id="SSF46689">
    <property type="entry name" value="Homeodomain-like"/>
    <property type="match status" value="1"/>
</dbReference>
<keyword evidence="1" id="KW-0805">Transcription regulation</keyword>
<feature type="domain" description="HTH tetR-type" evidence="5">
    <location>
        <begin position="11"/>
        <end position="71"/>
    </location>
</feature>
<accession>A0A1R4IQF9</accession>
<dbReference type="PRINTS" id="PR00455">
    <property type="entry name" value="HTHTETR"/>
</dbReference>
<reference evidence="7" key="1">
    <citation type="submission" date="2017-02" db="EMBL/GenBank/DDBJ databases">
        <authorList>
            <person name="Dridi B."/>
        </authorList>
    </citation>
    <scope>NUCLEOTIDE SEQUENCE [LARGE SCALE GENOMIC DNA]</scope>
    <source>
        <strain evidence="7">EB411</strain>
    </source>
</reference>
<dbReference type="OrthoDB" id="7505659at2"/>
<dbReference type="Pfam" id="PF00440">
    <property type="entry name" value="TetR_N"/>
    <property type="match status" value="1"/>
</dbReference>
<dbReference type="InterPro" id="IPR050109">
    <property type="entry name" value="HTH-type_TetR-like_transc_reg"/>
</dbReference>
<sequence>MTTTGAGRPAQTSHAELRELAMAMFAERGYDDTSLADVARAAGVSRTTLFSYVPAKRDLLWEEHDERDRRLERYLAAPPDGELVEVLVGALLVIARYDCADHRRFASRARIVGGSPELRAYSALRTAELAERIVALARLHSPLLAPDAVGDVARALMAIAAATIEDWGRSEIVTEDLDVAIRRRVAPFLAPLSAVADGSSTRS</sequence>
<evidence type="ECO:0000256" key="1">
    <source>
        <dbReference type="ARBA" id="ARBA00023015"/>
    </source>
</evidence>
<dbReference type="PROSITE" id="PS01081">
    <property type="entry name" value="HTH_TETR_1"/>
    <property type="match status" value="1"/>
</dbReference>
<evidence type="ECO:0000313" key="7">
    <source>
        <dbReference type="Proteomes" id="UP000196778"/>
    </source>
</evidence>
<dbReference type="Pfam" id="PF17754">
    <property type="entry name" value="TetR_C_14"/>
    <property type="match status" value="1"/>
</dbReference>
<dbReference type="GO" id="GO:0003700">
    <property type="term" value="F:DNA-binding transcription factor activity"/>
    <property type="evidence" value="ECO:0007669"/>
    <property type="project" value="TreeGrafter"/>
</dbReference>
<dbReference type="PANTHER" id="PTHR30055:SF234">
    <property type="entry name" value="HTH-TYPE TRANSCRIPTIONAL REGULATOR BETI"/>
    <property type="match status" value="1"/>
</dbReference>
<keyword evidence="7" id="KW-1185">Reference proteome</keyword>
<protein>
    <submittedName>
        <fullName evidence="6">Transcriptional regulator, TetR family</fullName>
    </submittedName>
</protein>
<evidence type="ECO:0000256" key="3">
    <source>
        <dbReference type="ARBA" id="ARBA00023163"/>
    </source>
</evidence>
<dbReference type="InterPro" id="IPR009057">
    <property type="entry name" value="Homeodomain-like_sf"/>
</dbReference>
<dbReference type="Gene3D" id="1.10.357.10">
    <property type="entry name" value="Tetracycline Repressor, domain 2"/>
    <property type="match status" value="1"/>
</dbReference>
<evidence type="ECO:0000256" key="4">
    <source>
        <dbReference type="PROSITE-ProRule" id="PRU00335"/>
    </source>
</evidence>
<keyword evidence="2 4" id="KW-0238">DNA-binding</keyword>
<dbReference type="AlphaFoldDB" id="A0A1R4IQF9"/>